<proteinExistence type="predicted"/>
<dbReference type="GO" id="GO:0003677">
    <property type="term" value="F:DNA binding"/>
    <property type="evidence" value="ECO:0007669"/>
    <property type="project" value="InterPro"/>
</dbReference>
<protein>
    <submittedName>
        <fullName evidence="1">Putative antitoxin</fullName>
    </submittedName>
</protein>
<organism evidence="1">
    <name type="scientific">viral metagenome</name>
    <dbReference type="NCBI Taxonomy" id="1070528"/>
    <lineage>
        <taxon>unclassified sequences</taxon>
        <taxon>metagenomes</taxon>
        <taxon>organismal metagenomes</taxon>
    </lineage>
</organism>
<accession>A0A6M3M8W8</accession>
<gene>
    <name evidence="1" type="ORF">MM171A00115_0065</name>
    <name evidence="2" type="ORF">MM171B00172_0038</name>
</gene>
<dbReference type="InterPro" id="IPR010982">
    <property type="entry name" value="Lambda_DNA-bd_dom_sf"/>
</dbReference>
<dbReference type="EMBL" id="MT143707">
    <property type="protein sequence ID" value="QJB01312.1"/>
    <property type="molecule type" value="Genomic_DNA"/>
</dbReference>
<sequence length="76" mass="8462">MTLLDYMKALDKPQLEAFALSCRTTVGQLRQVAYENRRASAALAIEIDRNSCGSVPCESLRPDIDWQYLRSTPAAA</sequence>
<evidence type="ECO:0000313" key="1">
    <source>
        <dbReference type="EMBL" id="QJB01312.1"/>
    </source>
</evidence>
<name>A0A6M3M8W8_9ZZZZ</name>
<evidence type="ECO:0000313" key="2">
    <source>
        <dbReference type="EMBL" id="QJB04796.1"/>
    </source>
</evidence>
<dbReference type="AlphaFoldDB" id="A0A6M3M8W8"/>
<reference evidence="1" key="1">
    <citation type="submission" date="2020-03" db="EMBL/GenBank/DDBJ databases">
        <title>The deep terrestrial virosphere.</title>
        <authorList>
            <person name="Holmfeldt K."/>
            <person name="Nilsson E."/>
            <person name="Simone D."/>
            <person name="Lopez-Fernandez M."/>
            <person name="Wu X."/>
            <person name="de Brujin I."/>
            <person name="Lundin D."/>
            <person name="Andersson A."/>
            <person name="Bertilsson S."/>
            <person name="Dopson M."/>
        </authorList>
    </citation>
    <scope>NUCLEOTIDE SEQUENCE</scope>
    <source>
        <strain evidence="1">MM171A00115</strain>
        <strain evidence="2">MM171B00172</strain>
    </source>
</reference>
<dbReference type="Gene3D" id="1.10.260.40">
    <property type="entry name" value="lambda repressor-like DNA-binding domains"/>
    <property type="match status" value="1"/>
</dbReference>
<dbReference type="EMBL" id="MT143890">
    <property type="protein sequence ID" value="QJB04796.1"/>
    <property type="molecule type" value="Genomic_DNA"/>
</dbReference>